<dbReference type="EMBL" id="RBWY01000001">
    <property type="protein sequence ID" value="RKS87670.1"/>
    <property type="molecule type" value="Genomic_DNA"/>
</dbReference>
<accession>A0A495RK41</accession>
<keyword evidence="1" id="KW-1133">Transmembrane helix</keyword>
<evidence type="ECO:0000256" key="1">
    <source>
        <dbReference type="SAM" id="Phobius"/>
    </source>
</evidence>
<protein>
    <submittedName>
        <fullName evidence="2">Uncharacterized protein</fullName>
    </submittedName>
</protein>
<dbReference type="OrthoDB" id="1679451at2"/>
<feature type="transmembrane region" description="Helical" evidence="1">
    <location>
        <begin position="42"/>
        <end position="60"/>
    </location>
</feature>
<sequence>MTINKQGITLLRVIIMLIYVLLYPMAWFFPVQFGWENGLFENTQLAVCFVGFALATYAFYYEKRCDLRWFWTMIMVIWFIMFWRELSWGACLYPPTTMNTETGGAYPSSSLWYKPIIHPLLWALLAAIVLVFFVKRQYRTVTMLWREKQFPLVEFILAAIGALISTASEGHMHLSLPWVNGFSEGQMQIMEELAELAMYLALFTAQLRVSRTFKKITFVR</sequence>
<evidence type="ECO:0000313" key="3">
    <source>
        <dbReference type="Proteomes" id="UP000278542"/>
    </source>
</evidence>
<gene>
    <name evidence="2" type="ORF">DES39_0911</name>
</gene>
<organism evidence="2 3">
    <name type="scientific">Orbus hercynius</name>
    <dbReference type="NCBI Taxonomy" id="593135"/>
    <lineage>
        <taxon>Bacteria</taxon>
        <taxon>Pseudomonadati</taxon>
        <taxon>Pseudomonadota</taxon>
        <taxon>Gammaproteobacteria</taxon>
        <taxon>Orbales</taxon>
        <taxon>Orbaceae</taxon>
        <taxon>Orbus</taxon>
    </lineage>
</organism>
<feature type="transmembrane region" description="Helical" evidence="1">
    <location>
        <begin position="116"/>
        <end position="134"/>
    </location>
</feature>
<comment type="caution">
    <text evidence="2">The sequence shown here is derived from an EMBL/GenBank/DDBJ whole genome shotgun (WGS) entry which is preliminary data.</text>
</comment>
<name>A0A495RK41_9GAMM</name>
<keyword evidence="3" id="KW-1185">Reference proteome</keyword>
<dbReference type="Proteomes" id="UP000278542">
    <property type="component" value="Unassembled WGS sequence"/>
</dbReference>
<proteinExistence type="predicted"/>
<dbReference type="RefSeq" id="WP_121144550.1">
    <property type="nucleotide sequence ID" value="NZ_RBWY01000001.1"/>
</dbReference>
<reference evidence="2 3" key="1">
    <citation type="submission" date="2018-10" db="EMBL/GenBank/DDBJ databases">
        <title>Genomic Encyclopedia of Type Strains, Phase IV (KMG-IV): sequencing the most valuable type-strain genomes for metagenomic binning, comparative biology and taxonomic classification.</title>
        <authorList>
            <person name="Goeker M."/>
        </authorList>
    </citation>
    <scope>NUCLEOTIDE SEQUENCE [LARGE SCALE GENOMIC DNA]</scope>
    <source>
        <strain evidence="2 3">DSM 22228</strain>
    </source>
</reference>
<evidence type="ECO:0000313" key="2">
    <source>
        <dbReference type="EMBL" id="RKS87670.1"/>
    </source>
</evidence>
<keyword evidence="1" id="KW-0472">Membrane</keyword>
<feature type="transmembrane region" description="Helical" evidence="1">
    <location>
        <begin position="9"/>
        <end position="30"/>
    </location>
</feature>
<keyword evidence="1" id="KW-0812">Transmembrane</keyword>
<dbReference type="AlphaFoldDB" id="A0A495RK41"/>